<keyword evidence="3" id="KW-1185">Reference proteome</keyword>
<organism evidence="2 3">
    <name type="scientific">Liparis tanakae</name>
    <name type="common">Tanaka's snailfish</name>
    <dbReference type="NCBI Taxonomy" id="230148"/>
    <lineage>
        <taxon>Eukaryota</taxon>
        <taxon>Metazoa</taxon>
        <taxon>Chordata</taxon>
        <taxon>Craniata</taxon>
        <taxon>Vertebrata</taxon>
        <taxon>Euteleostomi</taxon>
        <taxon>Actinopterygii</taxon>
        <taxon>Neopterygii</taxon>
        <taxon>Teleostei</taxon>
        <taxon>Neoteleostei</taxon>
        <taxon>Acanthomorphata</taxon>
        <taxon>Eupercaria</taxon>
        <taxon>Perciformes</taxon>
        <taxon>Cottioidei</taxon>
        <taxon>Cottales</taxon>
        <taxon>Liparidae</taxon>
        <taxon>Liparis</taxon>
    </lineage>
</organism>
<evidence type="ECO:0000313" key="3">
    <source>
        <dbReference type="Proteomes" id="UP000314294"/>
    </source>
</evidence>
<sequence>MTWRHQVLDLHPPSTGPPPPEQRPPVEAALGLQLLRLLQVRQEAGLRLQVRVERGAAGVPPGGEPQRRRWGGEVRYLHER</sequence>
<feature type="compositionally biased region" description="Pro residues" evidence="1">
    <location>
        <begin position="14"/>
        <end position="23"/>
    </location>
</feature>
<dbReference type="Proteomes" id="UP000314294">
    <property type="component" value="Unassembled WGS sequence"/>
</dbReference>
<proteinExistence type="predicted"/>
<comment type="caution">
    <text evidence="2">The sequence shown here is derived from an EMBL/GenBank/DDBJ whole genome shotgun (WGS) entry which is preliminary data.</text>
</comment>
<evidence type="ECO:0000256" key="1">
    <source>
        <dbReference type="SAM" id="MobiDB-lite"/>
    </source>
</evidence>
<gene>
    <name evidence="2" type="ORF">EYF80_043800</name>
</gene>
<name>A0A4Z2FYB6_9TELE</name>
<accession>A0A4Z2FYB6</accession>
<feature type="region of interest" description="Disordered" evidence="1">
    <location>
        <begin position="56"/>
        <end position="80"/>
    </location>
</feature>
<feature type="region of interest" description="Disordered" evidence="1">
    <location>
        <begin position="1"/>
        <end position="24"/>
    </location>
</feature>
<reference evidence="2 3" key="1">
    <citation type="submission" date="2019-03" db="EMBL/GenBank/DDBJ databases">
        <title>First draft genome of Liparis tanakae, snailfish: a comprehensive survey of snailfish specific genes.</title>
        <authorList>
            <person name="Kim W."/>
            <person name="Song I."/>
            <person name="Jeong J.-H."/>
            <person name="Kim D."/>
            <person name="Kim S."/>
            <person name="Ryu S."/>
            <person name="Song J.Y."/>
            <person name="Lee S.K."/>
        </authorList>
    </citation>
    <scope>NUCLEOTIDE SEQUENCE [LARGE SCALE GENOMIC DNA]</scope>
    <source>
        <tissue evidence="2">Muscle</tissue>
    </source>
</reference>
<dbReference type="EMBL" id="SRLO01000814">
    <property type="protein sequence ID" value="TNN45991.1"/>
    <property type="molecule type" value="Genomic_DNA"/>
</dbReference>
<dbReference type="AlphaFoldDB" id="A0A4Z2FYB6"/>
<protein>
    <submittedName>
        <fullName evidence="2">Uncharacterized protein</fullName>
    </submittedName>
</protein>
<feature type="compositionally biased region" description="Basic and acidic residues" evidence="1">
    <location>
        <begin position="65"/>
        <end position="80"/>
    </location>
</feature>
<evidence type="ECO:0000313" key="2">
    <source>
        <dbReference type="EMBL" id="TNN45991.1"/>
    </source>
</evidence>